<evidence type="ECO:0000256" key="7">
    <source>
        <dbReference type="ARBA" id="ARBA00023065"/>
    </source>
</evidence>
<keyword evidence="8 10" id="KW-0472">Membrane</keyword>
<dbReference type="GO" id="GO:0042910">
    <property type="term" value="F:xenobiotic transmembrane transporter activity"/>
    <property type="evidence" value="ECO:0007669"/>
    <property type="project" value="InterPro"/>
</dbReference>
<dbReference type="GO" id="GO:0015297">
    <property type="term" value="F:antiporter activity"/>
    <property type="evidence" value="ECO:0007669"/>
    <property type="project" value="UniProtKB-KW"/>
</dbReference>
<dbReference type="CDD" id="cd13131">
    <property type="entry name" value="MATE_NorM_like"/>
    <property type="match status" value="1"/>
</dbReference>
<keyword evidence="6 10" id="KW-1133">Transmembrane helix</keyword>
<dbReference type="PANTHER" id="PTHR43298">
    <property type="entry name" value="MULTIDRUG RESISTANCE PROTEIN NORM-RELATED"/>
    <property type="match status" value="1"/>
</dbReference>
<gene>
    <name evidence="11" type="ORF">CMN54_08070</name>
</gene>
<evidence type="ECO:0000256" key="10">
    <source>
        <dbReference type="SAM" id="Phobius"/>
    </source>
</evidence>
<comment type="subcellular location">
    <subcellularLocation>
        <location evidence="1">Cell membrane</location>
        <topology evidence="1">Multi-pass membrane protein</topology>
    </subcellularLocation>
</comment>
<dbReference type="GO" id="GO:0005886">
    <property type="term" value="C:plasma membrane"/>
    <property type="evidence" value="ECO:0007669"/>
    <property type="project" value="UniProtKB-SubCell"/>
</dbReference>
<feature type="transmembrane region" description="Helical" evidence="10">
    <location>
        <begin position="12"/>
        <end position="33"/>
    </location>
</feature>
<evidence type="ECO:0000256" key="3">
    <source>
        <dbReference type="ARBA" id="ARBA00022449"/>
    </source>
</evidence>
<organism evidence="11 12">
    <name type="scientific">SAR324 cluster bacterium</name>
    <dbReference type="NCBI Taxonomy" id="2024889"/>
    <lineage>
        <taxon>Bacteria</taxon>
        <taxon>Deltaproteobacteria</taxon>
        <taxon>SAR324 cluster</taxon>
    </lineage>
</organism>
<feature type="transmembrane region" description="Helical" evidence="10">
    <location>
        <begin position="160"/>
        <end position="181"/>
    </location>
</feature>
<dbReference type="GO" id="GO:0006811">
    <property type="term" value="P:monoatomic ion transport"/>
    <property type="evidence" value="ECO:0007669"/>
    <property type="project" value="UniProtKB-KW"/>
</dbReference>
<dbReference type="AlphaFoldDB" id="A0A2D6YJS5"/>
<evidence type="ECO:0000313" key="11">
    <source>
        <dbReference type="EMBL" id="MAH63382.1"/>
    </source>
</evidence>
<dbReference type="InterPro" id="IPR048279">
    <property type="entry name" value="MdtK-like"/>
</dbReference>
<evidence type="ECO:0000313" key="12">
    <source>
        <dbReference type="Proteomes" id="UP000226525"/>
    </source>
</evidence>
<feature type="transmembrane region" description="Helical" evidence="10">
    <location>
        <begin position="389"/>
        <end position="410"/>
    </location>
</feature>
<sequence length="454" mass="49284">MNAAPIIEESQVLLRIGLPVVVSGVLNLSMQFVDTVMTGHAGPNELAAVASASALFHQIFCLGIGVMVALTPIVAQLEGSGNIRKISPSVRQGIWISMLLALLSMLVLPHMDHLLRWMDYEPDVVRITDGYLEAVVWGLPAAYVFLAIRHSLDGLGITRPCMYLTLLGLCVNIIGNYTLIFGNFGFPKMGAVGAGWTTAIAHWVILIGALLYLQSSQKTKTIRFLSRFDWPIWSYWREILRVGIPSGLSFGAEVCMFTVIALMMGKFGVVALAAHQISINVAGLAFMIPLGISAAISQRVGNAVGQKNWQEVRFRGWLGVGVCVGIMTMTASILVLFPHAISGLYTSDPAVAELTIQILWMAALFQLSDGLQVSTMSALRGLKDTRIPLLTNLLSYWPVGMGLAYLFGFVWEWGAISVWGGLIAGLSVAAVLHSLRFHLLSRGSHQLVCLPIRP</sequence>
<accession>A0A2D6YJS5</accession>
<protein>
    <recommendedName>
        <fullName evidence="9">Multidrug-efflux transporter</fullName>
    </recommendedName>
</protein>
<dbReference type="PANTHER" id="PTHR43298:SF2">
    <property type="entry name" value="FMN_FAD EXPORTER YEEO-RELATED"/>
    <property type="match status" value="1"/>
</dbReference>
<dbReference type="NCBIfam" id="TIGR00797">
    <property type="entry name" value="matE"/>
    <property type="match status" value="1"/>
</dbReference>
<evidence type="ECO:0000256" key="9">
    <source>
        <dbReference type="ARBA" id="ARBA00031636"/>
    </source>
</evidence>
<feature type="transmembrane region" description="Helical" evidence="10">
    <location>
        <begin position="131"/>
        <end position="148"/>
    </location>
</feature>
<keyword evidence="7" id="KW-0406">Ion transport</keyword>
<evidence type="ECO:0000256" key="6">
    <source>
        <dbReference type="ARBA" id="ARBA00022989"/>
    </source>
</evidence>
<dbReference type="PIRSF" id="PIRSF006603">
    <property type="entry name" value="DinF"/>
    <property type="match status" value="1"/>
</dbReference>
<evidence type="ECO:0000256" key="8">
    <source>
        <dbReference type="ARBA" id="ARBA00023136"/>
    </source>
</evidence>
<dbReference type="InterPro" id="IPR050222">
    <property type="entry name" value="MATE_MdtK"/>
</dbReference>
<dbReference type="Proteomes" id="UP000226525">
    <property type="component" value="Unassembled WGS sequence"/>
</dbReference>
<evidence type="ECO:0000256" key="5">
    <source>
        <dbReference type="ARBA" id="ARBA00022692"/>
    </source>
</evidence>
<evidence type="ECO:0000256" key="2">
    <source>
        <dbReference type="ARBA" id="ARBA00022448"/>
    </source>
</evidence>
<evidence type="ECO:0000256" key="1">
    <source>
        <dbReference type="ARBA" id="ARBA00004651"/>
    </source>
</evidence>
<keyword evidence="3" id="KW-0050">Antiport</keyword>
<dbReference type="EMBL" id="NZEX01000091">
    <property type="protein sequence ID" value="MAH63382.1"/>
    <property type="molecule type" value="Genomic_DNA"/>
</dbReference>
<proteinExistence type="predicted"/>
<reference evidence="12" key="1">
    <citation type="submission" date="2017-09" db="EMBL/GenBank/DDBJ databases">
        <title>The Reconstruction of 2,631 Draft Metagenome-Assembled Genomes from the Global Oceans.</title>
        <authorList>
            <person name="Tully B.J."/>
            <person name="Graham E.D."/>
            <person name="Heidelberg J.F."/>
        </authorList>
    </citation>
    <scope>NUCLEOTIDE SEQUENCE [LARGE SCALE GENOMIC DNA]</scope>
</reference>
<feature type="transmembrane region" description="Helical" evidence="10">
    <location>
        <begin position="193"/>
        <end position="213"/>
    </location>
</feature>
<dbReference type="Pfam" id="PF01554">
    <property type="entry name" value="MatE"/>
    <property type="match status" value="2"/>
</dbReference>
<evidence type="ECO:0000256" key="4">
    <source>
        <dbReference type="ARBA" id="ARBA00022475"/>
    </source>
</evidence>
<dbReference type="InterPro" id="IPR002528">
    <property type="entry name" value="MATE_fam"/>
</dbReference>
<comment type="caution">
    <text evidence="11">The sequence shown here is derived from an EMBL/GenBank/DDBJ whole genome shotgun (WGS) entry which is preliminary data.</text>
</comment>
<feature type="transmembrane region" description="Helical" evidence="10">
    <location>
        <begin position="53"/>
        <end position="74"/>
    </location>
</feature>
<feature type="transmembrane region" description="Helical" evidence="10">
    <location>
        <begin position="277"/>
        <end position="296"/>
    </location>
</feature>
<feature type="transmembrane region" description="Helical" evidence="10">
    <location>
        <begin position="416"/>
        <end position="435"/>
    </location>
</feature>
<keyword evidence="4" id="KW-1003">Cell membrane</keyword>
<feature type="transmembrane region" description="Helical" evidence="10">
    <location>
        <begin position="94"/>
        <end position="111"/>
    </location>
</feature>
<feature type="transmembrane region" description="Helical" evidence="10">
    <location>
        <begin position="242"/>
        <end position="265"/>
    </location>
</feature>
<keyword evidence="5 10" id="KW-0812">Transmembrane</keyword>
<name>A0A2D6YJS5_9DELT</name>
<keyword evidence="2" id="KW-0813">Transport</keyword>
<feature type="transmembrane region" description="Helical" evidence="10">
    <location>
        <begin position="317"/>
        <end position="337"/>
    </location>
</feature>
<feature type="transmembrane region" description="Helical" evidence="10">
    <location>
        <begin position="349"/>
        <end position="368"/>
    </location>
</feature>